<feature type="region of interest" description="Disordered" evidence="3">
    <location>
        <begin position="542"/>
        <end position="561"/>
    </location>
</feature>
<dbReference type="SUPFAM" id="SSF50978">
    <property type="entry name" value="WD40 repeat-like"/>
    <property type="match status" value="1"/>
</dbReference>
<dbReference type="InterPro" id="IPR040092">
    <property type="entry name" value="TBRG1"/>
</dbReference>
<dbReference type="PROSITE" id="PS51542">
    <property type="entry name" value="FYRN"/>
    <property type="match status" value="1"/>
</dbReference>
<keyword evidence="2" id="KW-0539">Nucleus</keyword>
<dbReference type="OrthoDB" id="1928087at2759"/>
<dbReference type="Gene3D" id="3.30.160.360">
    <property type="match status" value="1"/>
</dbReference>
<dbReference type="AlphaFoldDB" id="A0A9D4ULT6"/>
<dbReference type="EMBL" id="JABFUD020000014">
    <property type="protein sequence ID" value="KAI5070206.1"/>
    <property type="molecule type" value="Genomic_DNA"/>
</dbReference>
<evidence type="ECO:0000313" key="5">
    <source>
        <dbReference type="Proteomes" id="UP000886520"/>
    </source>
</evidence>
<accession>A0A9D4ULT6</accession>
<gene>
    <name evidence="4" type="ORF">GOP47_0014549</name>
</gene>
<feature type="region of interest" description="Disordered" evidence="3">
    <location>
        <begin position="217"/>
        <end position="255"/>
    </location>
</feature>
<dbReference type="InterPro" id="IPR036322">
    <property type="entry name" value="WD40_repeat_dom_sf"/>
</dbReference>
<feature type="compositionally biased region" description="Polar residues" evidence="3">
    <location>
        <begin position="470"/>
        <end position="484"/>
    </location>
</feature>
<dbReference type="PROSITE" id="PS51543">
    <property type="entry name" value="FYRC"/>
    <property type="match status" value="1"/>
</dbReference>
<evidence type="ECO:0000256" key="2">
    <source>
        <dbReference type="ARBA" id="ARBA00023242"/>
    </source>
</evidence>
<feature type="compositionally biased region" description="Basic and acidic residues" evidence="3">
    <location>
        <begin position="701"/>
        <end position="710"/>
    </location>
</feature>
<evidence type="ECO:0000256" key="3">
    <source>
        <dbReference type="SAM" id="MobiDB-lite"/>
    </source>
</evidence>
<feature type="region of interest" description="Disordered" evidence="3">
    <location>
        <begin position="653"/>
        <end position="719"/>
    </location>
</feature>
<dbReference type="InterPro" id="IPR003889">
    <property type="entry name" value="FYrich_C"/>
</dbReference>
<dbReference type="InterPro" id="IPR015943">
    <property type="entry name" value="WD40/YVTN_repeat-like_dom_sf"/>
</dbReference>
<dbReference type="Gene3D" id="2.130.10.10">
    <property type="entry name" value="YVTN repeat-like/Quinoprotein amine dehydrogenase"/>
    <property type="match status" value="1"/>
</dbReference>
<sequence length="1241" mass="136597">MEKRKRNGLEVTCIGVLYQGPWEKKYWSSSRGKDRYPYPVGYQAVRCLNGNSYHMEVQEGARGPLFVVASGQGKKCFADTPTIAWQDVMKKTSSFSKRTCGRLLSSDINGSELFGFLDPLVQRLFRELILAHEGEAQPDDISCSKNKADDVLKPESTMGGCPEGFGWDSTRTVQVRKSRTSIVRSVTAKGSTVSGESSLKQSGYVKGHRKRLKLVKPPKRTRENSETELSGPCEHSLPQILSPKSSQAREGCLQGGTKGEQMQEDLCGSTKADFQEIPKEEILKGTVIPDSYDDFPSQMYAEQEGMQAKLLPSRHTSSESKNQGLVPISGDIACMPGIAVSLSEPGEFEEPLTLKHISFYKESNEKFESENSGLNSAPKTASDIQLNNVVVPDSCDIKSQDLSLLTKVPLEIHLKNAIIPDSFDMESLNEAHSVTQGAVVDSQIVLDQASALFDKSDNLPSHSAKEESQSSEGNTQKGESDSLGQELTKSMISLLLPQALQIYDKKGRKRKKPNTRIVSEVEKVDLPSLAAELDEKESFVNPKEVNRQISEEQGSQNEDKRGFFAPCDDICAGTDMNQLNSIKIGQFNKPLNDDSGCDNNSHEAYVESSHQLEQQCDQEANYDQSKSKQPNSLNSCIEFFVDEHQATKDFSHQPMNCTAIPSTNPVPEGSTPKNGLSKGQLYNISDRKDVSSSNIIFQPPHPEEKERSPADQDCLQSPETEGICSPVANSLTMMEMKDTFVEGMQIEVEKGTSPLKVSKSYMRVPSDHILGFDAMESASKPTIGQEVSAKDLAVKHNELQPKHSVISTELMGQLAYQEPSNANDLFVEQRTADVSELEVKDYAPQNGTYVPKVCLEHPMPILAMKLTIQDDQVRLLICCGYQDATRLLLVYQMAGKELLPSIFSSTTFDILHCNSNAVCRGLVESNGLHFIPGRPELLLLGRFKIRELTEEKQASALDQKDNSTCDIQLVAYSPGKLHVASRLSSSGGQLYCVLPVDTHMVIAGGENGLVIGWIMDTLWRSWKESFMLPLPVIDRDPSSCIIQLSIVSTLPSIIVGCDDQGLIAIWNFVSRQLLKSLKLSVEAPSQLHILKMDLIVHSDCEESTEVSRMLDQAEAGSIVTEHVTASFLISTLSCHGVAPQDYAGQSVSKSWSLKVLKRDGNSVMFNLDRLQRICTVEISERLGLAGTNDGHVLLWDTMSGVVMGTLRQSKDEPVKCIAIDPACNIISVAGGVHALVYSKQM</sequence>
<name>A0A9D4ULT6_ADICA</name>
<dbReference type="PANTHER" id="PTHR22715:SF1">
    <property type="entry name" value="DNA BINDING PROTEIN"/>
    <property type="match status" value="1"/>
</dbReference>
<organism evidence="4 5">
    <name type="scientific">Adiantum capillus-veneris</name>
    <name type="common">Maidenhair fern</name>
    <dbReference type="NCBI Taxonomy" id="13818"/>
    <lineage>
        <taxon>Eukaryota</taxon>
        <taxon>Viridiplantae</taxon>
        <taxon>Streptophyta</taxon>
        <taxon>Embryophyta</taxon>
        <taxon>Tracheophyta</taxon>
        <taxon>Polypodiopsida</taxon>
        <taxon>Polypodiidae</taxon>
        <taxon>Polypodiales</taxon>
        <taxon>Pteridineae</taxon>
        <taxon>Pteridaceae</taxon>
        <taxon>Vittarioideae</taxon>
        <taxon>Adiantum</taxon>
    </lineage>
</organism>
<feature type="region of interest" description="Disordered" evidence="3">
    <location>
        <begin position="455"/>
        <end position="484"/>
    </location>
</feature>
<evidence type="ECO:0000313" key="4">
    <source>
        <dbReference type="EMBL" id="KAI5070206.1"/>
    </source>
</evidence>
<dbReference type="PANTHER" id="PTHR22715">
    <property type="entry name" value="TRANSFORMING GROWTH FACTOR BETA REGULATED GENE 1"/>
    <property type="match status" value="1"/>
</dbReference>
<keyword evidence="5" id="KW-1185">Reference proteome</keyword>
<feature type="region of interest" description="Disordered" evidence="3">
    <location>
        <begin position="608"/>
        <end position="629"/>
    </location>
</feature>
<protein>
    <submittedName>
        <fullName evidence="4">Uncharacterized protein</fullName>
    </submittedName>
</protein>
<evidence type="ECO:0000256" key="1">
    <source>
        <dbReference type="ARBA" id="ARBA00004123"/>
    </source>
</evidence>
<dbReference type="GO" id="GO:0051726">
    <property type="term" value="P:regulation of cell cycle"/>
    <property type="evidence" value="ECO:0007669"/>
    <property type="project" value="TreeGrafter"/>
</dbReference>
<proteinExistence type="predicted"/>
<reference evidence="4" key="1">
    <citation type="submission" date="2021-01" db="EMBL/GenBank/DDBJ databases">
        <title>Adiantum capillus-veneris genome.</title>
        <authorList>
            <person name="Fang Y."/>
            <person name="Liao Q."/>
        </authorList>
    </citation>
    <scope>NUCLEOTIDE SEQUENCE</scope>
    <source>
        <strain evidence="4">H3</strain>
        <tissue evidence="4">Leaf</tissue>
    </source>
</reference>
<comment type="subcellular location">
    <subcellularLocation>
        <location evidence="1">Nucleus</location>
    </subcellularLocation>
</comment>
<dbReference type="InterPro" id="IPR003888">
    <property type="entry name" value="FYrich_N"/>
</dbReference>
<dbReference type="Pfam" id="PF05965">
    <property type="entry name" value="FYRC"/>
    <property type="match status" value="1"/>
</dbReference>
<dbReference type="GO" id="GO:0005634">
    <property type="term" value="C:nucleus"/>
    <property type="evidence" value="ECO:0007669"/>
    <property type="project" value="UniProtKB-SubCell"/>
</dbReference>
<dbReference type="GO" id="GO:0140993">
    <property type="term" value="F:histone modifying activity"/>
    <property type="evidence" value="ECO:0007669"/>
    <property type="project" value="UniProtKB-ARBA"/>
</dbReference>
<comment type="caution">
    <text evidence="4">The sequence shown here is derived from an EMBL/GenBank/DDBJ whole genome shotgun (WGS) entry which is preliminary data.</text>
</comment>
<feature type="compositionally biased region" description="Polar residues" evidence="3">
    <location>
        <begin position="653"/>
        <end position="665"/>
    </location>
</feature>
<dbReference type="Proteomes" id="UP000886520">
    <property type="component" value="Chromosome 14"/>
</dbReference>